<sequence length="202" mass="21594">MNRYALTFPVRPESEAAVAEILAGYAGPPPGRPQAARPLLDRTSVFMAGPVVVRVVDIVCPPEVAIRHLASQPQIQAVEQRLRPHLLQDRDLSDDDGRRRFLAGSVMRVVASRNGHTGHLPRAAAFYRALPGKGGEVARLLAAEGSDSDSGTTVFRRRDVVVHLVESSNGMPAVPLAGRLAPLVDLACPMSLVTDRVVGAMA</sequence>
<keyword evidence="3" id="KW-1185">Reference proteome</keyword>
<reference evidence="3" key="1">
    <citation type="submission" date="2016-10" db="EMBL/GenBank/DDBJ databases">
        <authorList>
            <person name="Varghese N."/>
            <person name="Submissions S."/>
        </authorList>
    </citation>
    <scope>NUCLEOTIDE SEQUENCE [LARGE SCALE GENOMIC DNA]</scope>
    <source>
        <strain evidence="3">CGMCC 4.6609</strain>
    </source>
</reference>
<gene>
    <name evidence="2" type="ORF">SAMN05421507_115109</name>
</gene>
<proteinExistence type="predicted"/>
<evidence type="ECO:0000313" key="2">
    <source>
        <dbReference type="EMBL" id="SDP81327.1"/>
    </source>
</evidence>
<dbReference type="RefSeq" id="WP_176960024.1">
    <property type="nucleotide sequence ID" value="NZ_FNIX01000015.1"/>
</dbReference>
<evidence type="ECO:0000313" key="3">
    <source>
        <dbReference type="Proteomes" id="UP000199691"/>
    </source>
</evidence>
<feature type="domain" description="SchA/CurD-like" evidence="1">
    <location>
        <begin position="1"/>
        <end position="111"/>
    </location>
</feature>
<dbReference type="EMBL" id="FNIX01000015">
    <property type="protein sequence ID" value="SDP81327.1"/>
    <property type="molecule type" value="Genomic_DNA"/>
</dbReference>
<dbReference type="STRING" id="641025.SAMN05421507_115109"/>
<dbReference type="InterPro" id="IPR007575">
    <property type="entry name" value="SchA_CurD-like"/>
</dbReference>
<evidence type="ECO:0000259" key="1">
    <source>
        <dbReference type="Pfam" id="PF04486"/>
    </source>
</evidence>
<protein>
    <submittedName>
        <fullName evidence="2">SchA/CurD like domain-containing protein</fullName>
    </submittedName>
</protein>
<organism evidence="2 3">
    <name type="scientific">Lentzea jiangxiensis</name>
    <dbReference type="NCBI Taxonomy" id="641025"/>
    <lineage>
        <taxon>Bacteria</taxon>
        <taxon>Bacillati</taxon>
        <taxon>Actinomycetota</taxon>
        <taxon>Actinomycetes</taxon>
        <taxon>Pseudonocardiales</taxon>
        <taxon>Pseudonocardiaceae</taxon>
        <taxon>Lentzea</taxon>
    </lineage>
</organism>
<dbReference type="AlphaFoldDB" id="A0A1H0VS28"/>
<dbReference type="Pfam" id="PF04486">
    <property type="entry name" value="SchA_CurD"/>
    <property type="match status" value="1"/>
</dbReference>
<name>A0A1H0VS28_9PSEU</name>
<accession>A0A1H0VS28</accession>
<dbReference type="Proteomes" id="UP000199691">
    <property type="component" value="Unassembled WGS sequence"/>
</dbReference>